<reference evidence="2" key="1">
    <citation type="journal article" date="2023" name="Front. Plant Sci.">
        <title>Chromosomal-level genome assembly of Melastoma candidum provides insights into trichome evolution.</title>
        <authorList>
            <person name="Zhong Y."/>
            <person name="Wu W."/>
            <person name="Sun C."/>
            <person name="Zou P."/>
            <person name="Liu Y."/>
            <person name="Dai S."/>
            <person name="Zhou R."/>
        </authorList>
    </citation>
    <scope>NUCLEOTIDE SEQUENCE [LARGE SCALE GENOMIC DNA]</scope>
</reference>
<dbReference type="EMBL" id="CM042888">
    <property type="protein sequence ID" value="KAI4325217.1"/>
    <property type="molecule type" value="Genomic_DNA"/>
</dbReference>
<proteinExistence type="predicted"/>
<name>A0ACB9MNT8_9MYRT</name>
<sequence>MVSDAVMTFAMKAAEEIGVPEVQFWTASACGLMGYCQYKELVRRGIIPFKDDNDFTNGYLDTPLEWIPGSKGLMRLRDMPAFCRTTNPDDTMVHFMIEQISNCTKSSGIIVNTLQELEQDIIHGLEKIFPKIYAIGPLNLLVEDMPNEDRVELDSTMWTEDSDTLAWLDSKTPGSVIYINFGSVGVMTEDQMTEFAWGSRQAASNSSGC</sequence>
<comment type="caution">
    <text evidence="1">The sequence shown here is derived from an EMBL/GenBank/DDBJ whole genome shotgun (WGS) entry which is preliminary data.</text>
</comment>
<dbReference type="Proteomes" id="UP001057402">
    <property type="component" value="Chromosome 9"/>
</dbReference>
<organism evidence="1 2">
    <name type="scientific">Melastoma candidum</name>
    <dbReference type="NCBI Taxonomy" id="119954"/>
    <lineage>
        <taxon>Eukaryota</taxon>
        <taxon>Viridiplantae</taxon>
        <taxon>Streptophyta</taxon>
        <taxon>Embryophyta</taxon>
        <taxon>Tracheophyta</taxon>
        <taxon>Spermatophyta</taxon>
        <taxon>Magnoliopsida</taxon>
        <taxon>eudicotyledons</taxon>
        <taxon>Gunneridae</taxon>
        <taxon>Pentapetalae</taxon>
        <taxon>rosids</taxon>
        <taxon>malvids</taxon>
        <taxon>Myrtales</taxon>
        <taxon>Melastomataceae</taxon>
        <taxon>Melastomatoideae</taxon>
        <taxon>Melastomateae</taxon>
        <taxon>Melastoma</taxon>
    </lineage>
</organism>
<accession>A0ACB9MNT8</accession>
<evidence type="ECO:0000313" key="1">
    <source>
        <dbReference type="EMBL" id="KAI4325217.1"/>
    </source>
</evidence>
<protein>
    <submittedName>
        <fullName evidence="1">Uncharacterized protein</fullName>
    </submittedName>
</protein>
<gene>
    <name evidence="1" type="ORF">MLD38_030634</name>
</gene>
<evidence type="ECO:0000313" key="2">
    <source>
        <dbReference type="Proteomes" id="UP001057402"/>
    </source>
</evidence>
<keyword evidence="2" id="KW-1185">Reference proteome</keyword>